<dbReference type="OrthoDB" id="9807486at2"/>
<dbReference type="HAMAP" id="MF_00758">
    <property type="entry name" value="UPF0301"/>
    <property type="match status" value="1"/>
</dbReference>
<comment type="caution">
    <text evidence="3">The sequence shown here is derived from an EMBL/GenBank/DDBJ whole genome shotgun (WGS) entry which is preliminary data.</text>
</comment>
<evidence type="ECO:0000313" key="4">
    <source>
        <dbReference type="Proteomes" id="UP000295807"/>
    </source>
</evidence>
<evidence type="ECO:0000256" key="1">
    <source>
        <dbReference type="ARBA" id="ARBA00009600"/>
    </source>
</evidence>
<dbReference type="SUPFAM" id="SSF143456">
    <property type="entry name" value="VC0467-like"/>
    <property type="match status" value="1"/>
</dbReference>
<dbReference type="Gene3D" id="3.40.1740.10">
    <property type="entry name" value="VC0467-like"/>
    <property type="match status" value="1"/>
</dbReference>
<dbReference type="Pfam" id="PF02622">
    <property type="entry name" value="DUF179"/>
    <property type="match status" value="1"/>
</dbReference>
<keyword evidence="4" id="KW-1185">Reference proteome</keyword>
<dbReference type="Proteomes" id="UP000295807">
    <property type="component" value="Unassembled WGS sequence"/>
</dbReference>
<dbReference type="PANTHER" id="PTHR30327">
    <property type="entry name" value="UNCHARACTERIZED PROTEIN YQGE"/>
    <property type="match status" value="1"/>
</dbReference>
<evidence type="ECO:0000256" key="2">
    <source>
        <dbReference type="HAMAP-Rule" id="MF_00758"/>
    </source>
</evidence>
<proteinExistence type="inferred from homology"/>
<reference evidence="3 4" key="1">
    <citation type="submission" date="2019-03" db="EMBL/GenBank/DDBJ databases">
        <title>Genomic Encyclopedia of Type Strains, Phase IV (KMG-IV): sequencing the most valuable type-strain genomes for metagenomic binning, comparative biology and taxonomic classification.</title>
        <authorList>
            <person name="Goeker M."/>
        </authorList>
    </citation>
    <scope>NUCLEOTIDE SEQUENCE [LARGE SCALE GENOMIC DNA]</scope>
    <source>
        <strain evidence="3 4">DSM 21100</strain>
    </source>
</reference>
<gene>
    <name evidence="3" type="ORF">EDD80_109145</name>
</gene>
<dbReference type="InterPro" id="IPR003774">
    <property type="entry name" value="AlgH-like"/>
</dbReference>
<dbReference type="GO" id="GO:0005829">
    <property type="term" value="C:cytosol"/>
    <property type="evidence" value="ECO:0007669"/>
    <property type="project" value="TreeGrafter"/>
</dbReference>
<comment type="similarity">
    <text evidence="1 2">Belongs to the UPF0301 (AlgH) family.</text>
</comment>
<dbReference type="PANTHER" id="PTHR30327:SF1">
    <property type="entry name" value="UPF0301 PROTEIN YQGE"/>
    <property type="match status" value="1"/>
</dbReference>
<protein>
    <recommendedName>
        <fullName evidence="2">UPF0301 protein EDD80_109145</fullName>
    </recommendedName>
</protein>
<name>A0A4R3KNL7_9SPHI</name>
<dbReference type="AlphaFoldDB" id="A0A4R3KNL7"/>
<accession>A0A4R3KNL7</accession>
<dbReference type="RefSeq" id="WP_132129919.1">
    <property type="nucleotide sequence ID" value="NZ_CP042432.1"/>
</dbReference>
<sequence length="185" mass="21142">MIGELRPEVGRLLLAEPFMLDPNFRRSVVYLTEYNEQGAVGFVLNQPSILSLKDIIDDVKEDFPVYIGGPVENNTLHFLHRTGEEVDEAKEIGNGIYWGGNFETIKILLEKKYLSSGDIRFFIGYSGWSPGQLEDEMEENAWLVAESHKDFIFHENDNALWAGVVKSMGKKYEHIVNFPQDPNMN</sequence>
<organism evidence="3 4">
    <name type="scientific">Anseongella ginsenosidimutans</name>
    <dbReference type="NCBI Taxonomy" id="496056"/>
    <lineage>
        <taxon>Bacteria</taxon>
        <taxon>Pseudomonadati</taxon>
        <taxon>Bacteroidota</taxon>
        <taxon>Sphingobacteriia</taxon>
        <taxon>Sphingobacteriales</taxon>
        <taxon>Sphingobacteriaceae</taxon>
        <taxon>Anseongella</taxon>
    </lineage>
</organism>
<dbReference type="EMBL" id="SMAD01000009">
    <property type="protein sequence ID" value="TCS86115.1"/>
    <property type="molecule type" value="Genomic_DNA"/>
</dbReference>
<evidence type="ECO:0000313" key="3">
    <source>
        <dbReference type="EMBL" id="TCS86115.1"/>
    </source>
</evidence>